<dbReference type="InterPro" id="IPR051918">
    <property type="entry name" value="STPP_CPPED1"/>
</dbReference>
<dbReference type="Proteomes" id="UP000199679">
    <property type="component" value="Chromosome I"/>
</dbReference>
<evidence type="ECO:0000313" key="3">
    <source>
        <dbReference type="Proteomes" id="UP000199679"/>
    </source>
</evidence>
<protein>
    <submittedName>
        <fullName evidence="2">Calcineurin-like phosphoesterase</fullName>
    </submittedName>
</protein>
<proteinExistence type="predicted"/>
<dbReference type="PANTHER" id="PTHR43143:SF1">
    <property type="entry name" value="SERINE_THREONINE-PROTEIN PHOSPHATASE CPPED1"/>
    <property type="match status" value="1"/>
</dbReference>
<dbReference type="Pfam" id="PF00149">
    <property type="entry name" value="Metallophos"/>
    <property type="match status" value="1"/>
</dbReference>
<dbReference type="GO" id="GO:0016787">
    <property type="term" value="F:hydrolase activity"/>
    <property type="evidence" value="ECO:0007669"/>
    <property type="project" value="InterPro"/>
</dbReference>
<dbReference type="STRING" id="652787.SAMN05216490_2128"/>
<gene>
    <name evidence="2" type="ORF">SAMN05216490_2128</name>
</gene>
<dbReference type="InterPro" id="IPR004843">
    <property type="entry name" value="Calcineurin-like_PHP"/>
</dbReference>
<dbReference type="SUPFAM" id="SSF56300">
    <property type="entry name" value="Metallo-dependent phosphatases"/>
    <property type="match status" value="1"/>
</dbReference>
<dbReference type="InterPro" id="IPR029052">
    <property type="entry name" value="Metallo-depent_PP-like"/>
</dbReference>
<feature type="domain" description="Calcineurin-like phosphoesterase" evidence="1">
    <location>
        <begin position="90"/>
        <end position="308"/>
    </location>
</feature>
<evidence type="ECO:0000259" key="1">
    <source>
        <dbReference type="Pfam" id="PF00149"/>
    </source>
</evidence>
<dbReference type="AlphaFoldDB" id="A0A1H1WA87"/>
<accession>A0A1H1WA87</accession>
<sequence length="411" mass="44132">MANTPIPPVGTGPTPAPGTRLYAEPKFIPLLPGQITDGEASKYDVYASVLQPIPAPREGASLIMQLSDVLGQSAVDDINTAGMLVFHSVGDTGADKRNRVADEADVSAYMVKDLAIQPVPSFFYHLGDVVYEFGQAADYYSEFYEPFCAYNAPIFAIPGNHDGMIWDPSMTSLQAFLNNFCTPAPGPAANAGGLIRSTMNQPGVYFTLAAPFVNIIGLYSNVTDKGPGSISSEGGKNNLTDFQKDFLIAELQRLKPLREANQTAVIVALHHPPFYGGTADNPLGDDLDDAFTKGGLWPDVVLSGHAHLYERLERDINGIKMPYIIAGCGGYNISSYQTSSPTVKVPPSMASNTALRAYVETFGYLKIKVTKDKLAIIFNSINPAYGPAFDSILIDLLTHNVTEGAKGVEPL</sequence>
<dbReference type="Gene3D" id="3.60.21.10">
    <property type="match status" value="1"/>
</dbReference>
<dbReference type="PANTHER" id="PTHR43143">
    <property type="entry name" value="METALLOPHOSPHOESTERASE, CALCINEURIN SUPERFAMILY"/>
    <property type="match status" value="1"/>
</dbReference>
<name>A0A1H1WA87_MUCMA</name>
<organism evidence="2 3">
    <name type="scientific">Mucilaginibacter mallensis</name>
    <dbReference type="NCBI Taxonomy" id="652787"/>
    <lineage>
        <taxon>Bacteria</taxon>
        <taxon>Pseudomonadati</taxon>
        <taxon>Bacteroidota</taxon>
        <taxon>Sphingobacteriia</taxon>
        <taxon>Sphingobacteriales</taxon>
        <taxon>Sphingobacteriaceae</taxon>
        <taxon>Mucilaginibacter</taxon>
    </lineage>
</organism>
<dbReference type="EMBL" id="LT629740">
    <property type="protein sequence ID" value="SDS93581.1"/>
    <property type="molecule type" value="Genomic_DNA"/>
</dbReference>
<keyword evidence="3" id="KW-1185">Reference proteome</keyword>
<dbReference type="RefSeq" id="WP_091372115.1">
    <property type="nucleotide sequence ID" value="NZ_LT629740.1"/>
</dbReference>
<reference evidence="2 3" key="1">
    <citation type="submission" date="2016-10" db="EMBL/GenBank/DDBJ databases">
        <authorList>
            <person name="de Groot N.N."/>
        </authorList>
    </citation>
    <scope>NUCLEOTIDE SEQUENCE [LARGE SCALE GENOMIC DNA]</scope>
    <source>
        <strain evidence="2 3">MP1X4</strain>
    </source>
</reference>
<dbReference type="OrthoDB" id="9809781at2"/>
<evidence type="ECO:0000313" key="2">
    <source>
        <dbReference type="EMBL" id="SDS93581.1"/>
    </source>
</evidence>